<name>A0A849K3N6_9BURK</name>
<protein>
    <submittedName>
        <fullName evidence="3">RcnB family protein</fullName>
    </submittedName>
</protein>
<dbReference type="RefSeq" id="WP_171556655.1">
    <property type="nucleotide sequence ID" value="NZ_JABFCS010000001.1"/>
</dbReference>
<proteinExistence type="predicted"/>
<keyword evidence="4" id="KW-1185">Reference proteome</keyword>
<gene>
    <name evidence="3" type="ORF">HK415_02590</name>
</gene>
<dbReference type="EMBL" id="JABFCS010000001">
    <property type="protein sequence ID" value="NNU42280.1"/>
    <property type="molecule type" value="Genomic_DNA"/>
</dbReference>
<keyword evidence="2" id="KW-0732">Signal</keyword>
<feature type="region of interest" description="Disordered" evidence="1">
    <location>
        <begin position="25"/>
        <end position="91"/>
    </location>
</feature>
<evidence type="ECO:0000256" key="2">
    <source>
        <dbReference type="SAM" id="SignalP"/>
    </source>
</evidence>
<reference evidence="3 4" key="1">
    <citation type="submission" date="2020-05" db="EMBL/GenBank/DDBJ databases">
        <authorList>
            <person name="Khan S.A."/>
            <person name="Jeon C.O."/>
            <person name="Chun B.H."/>
        </authorList>
    </citation>
    <scope>NUCLEOTIDE SEQUENCE [LARGE SCALE GENOMIC DNA]</scope>
    <source>
        <strain evidence="3 4">B156</strain>
    </source>
</reference>
<organism evidence="3 4">
    <name type="scientific">Ramlibacter montanisoli</name>
    <dbReference type="NCBI Taxonomy" id="2732512"/>
    <lineage>
        <taxon>Bacteria</taxon>
        <taxon>Pseudomonadati</taxon>
        <taxon>Pseudomonadota</taxon>
        <taxon>Betaproteobacteria</taxon>
        <taxon>Burkholderiales</taxon>
        <taxon>Comamonadaceae</taxon>
        <taxon>Ramlibacter</taxon>
    </lineage>
</organism>
<dbReference type="Gene3D" id="3.10.450.160">
    <property type="entry name" value="inner membrane protein cigr"/>
    <property type="match status" value="1"/>
</dbReference>
<comment type="caution">
    <text evidence="3">The sequence shown here is derived from an EMBL/GenBank/DDBJ whole genome shotgun (WGS) entry which is preliminary data.</text>
</comment>
<accession>A0A849K3N6</accession>
<dbReference type="Proteomes" id="UP000552954">
    <property type="component" value="Unassembled WGS sequence"/>
</dbReference>
<feature type="compositionally biased region" description="Low complexity" evidence="1">
    <location>
        <begin position="78"/>
        <end position="91"/>
    </location>
</feature>
<feature type="chain" id="PRO_5032684806" evidence="2">
    <location>
        <begin position="24"/>
        <end position="176"/>
    </location>
</feature>
<evidence type="ECO:0000256" key="1">
    <source>
        <dbReference type="SAM" id="MobiDB-lite"/>
    </source>
</evidence>
<dbReference type="InterPro" id="IPR024572">
    <property type="entry name" value="RcnB"/>
</dbReference>
<dbReference type="Pfam" id="PF11776">
    <property type="entry name" value="RcnB"/>
    <property type="match status" value="1"/>
</dbReference>
<feature type="compositionally biased region" description="Basic and acidic residues" evidence="1">
    <location>
        <begin position="25"/>
        <end position="70"/>
    </location>
</feature>
<sequence>MKTSAIVCAVLAGSFGFSSIAAARDHREDGRGERGQRFEQRQDRQERREFRQERREERAVRQDRQEDRAYRQGYRAGVQQPQYQYQQPRQVYQQPRHAYQQPSYGYSQPAYRSHAPRFHRGGYLPHQYRSHAYYVNDWHSHSHLYAPPYGHQWVNVDGEFLLIALATGLIANALLN</sequence>
<reference evidence="3 4" key="2">
    <citation type="submission" date="2020-06" db="EMBL/GenBank/DDBJ databases">
        <title>Ramlibacter rhizophilus sp. nov., isolated from rhizosphere soil of national flower Mugunghwa from South Korea.</title>
        <authorList>
            <person name="Zheng-Fei Y."/>
            <person name="Huan T."/>
        </authorList>
    </citation>
    <scope>NUCLEOTIDE SEQUENCE [LARGE SCALE GENOMIC DNA]</scope>
    <source>
        <strain evidence="3 4">B156</strain>
    </source>
</reference>
<evidence type="ECO:0000313" key="4">
    <source>
        <dbReference type="Proteomes" id="UP000552954"/>
    </source>
</evidence>
<feature type="signal peptide" evidence="2">
    <location>
        <begin position="1"/>
        <end position="23"/>
    </location>
</feature>
<dbReference type="AlphaFoldDB" id="A0A849K3N6"/>
<evidence type="ECO:0000313" key="3">
    <source>
        <dbReference type="EMBL" id="NNU42280.1"/>
    </source>
</evidence>